<keyword evidence="1" id="KW-0812">Transmembrane</keyword>
<sequence length="62" mass="7167">MGKFKNWFKLHKKAVLITSAVAAFLLTSLLFWYLYLKPSTNVNVSFYNENGSVAKILKVQKR</sequence>
<dbReference type="AlphaFoldDB" id="A0A0M1N0W8"/>
<protein>
    <submittedName>
        <fullName evidence="2">Uncharacterized protein</fullName>
    </submittedName>
</protein>
<feature type="transmembrane region" description="Helical" evidence="1">
    <location>
        <begin position="14"/>
        <end position="35"/>
    </location>
</feature>
<reference evidence="3" key="1">
    <citation type="submission" date="2015-05" db="EMBL/GenBank/DDBJ databases">
        <title>Draft genome sequence of 'Candidatus Phytoplasma Pruni' strain CX, a plant pathogenic bacterium.</title>
        <authorList>
            <person name="Lee I.-M."/>
            <person name="Bottner-Parker K.D."/>
            <person name="Shao J."/>
            <person name="Gundersen-Rindal D.E."/>
            <person name="Zhao Y."/>
            <person name="Davis R.E."/>
        </authorList>
    </citation>
    <scope>NUCLEOTIDE SEQUENCE [LARGE SCALE GENOMIC DNA]</scope>
    <source>
        <strain evidence="3">CX</strain>
    </source>
</reference>
<dbReference type="PATRIC" id="fig|479893.3.peg.182"/>
<accession>A0A0M1N0W8</accession>
<keyword evidence="1" id="KW-1133">Transmembrane helix</keyword>
<dbReference type="RefSeq" id="WP_053521366.1">
    <property type="nucleotide sequence ID" value="NZ_LHCF01000003.1"/>
</dbReference>
<dbReference type="Proteomes" id="UP000037386">
    <property type="component" value="Unassembled WGS sequence"/>
</dbReference>
<gene>
    <name evidence="2" type="ORF">CPX_001399</name>
</gene>
<organism evidence="2 3">
    <name type="scientific">Candidatus Phytoplasma pruni</name>
    <dbReference type="NCBI Taxonomy" id="479893"/>
    <lineage>
        <taxon>Bacteria</taxon>
        <taxon>Bacillati</taxon>
        <taxon>Mycoplasmatota</taxon>
        <taxon>Mollicutes</taxon>
        <taxon>Acholeplasmatales</taxon>
        <taxon>Acholeplasmataceae</taxon>
        <taxon>Candidatus Phytoplasma</taxon>
        <taxon>16SrIII (X-disease group)</taxon>
    </lineage>
</organism>
<evidence type="ECO:0000313" key="3">
    <source>
        <dbReference type="Proteomes" id="UP000037386"/>
    </source>
</evidence>
<evidence type="ECO:0000256" key="1">
    <source>
        <dbReference type="SAM" id="Phobius"/>
    </source>
</evidence>
<dbReference type="EMBL" id="LHCF01000003">
    <property type="protein sequence ID" value="KOR75609.1"/>
    <property type="molecule type" value="Genomic_DNA"/>
</dbReference>
<keyword evidence="1" id="KW-0472">Membrane</keyword>
<evidence type="ECO:0000313" key="2">
    <source>
        <dbReference type="EMBL" id="KOR75609.1"/>
    </source>
</evidence>
<comment type="caution">
    <text evidence="2">The sequence shown here is derived from an EMBL/GenBank/DDBJ whole genome shotgun (WGS) entry which is preliminary data.</text>
</comment>
<dbReference type="STRING" id="479893.CPX_001399"/>
<name>A0A0M1N0W8_9MOLU</name>
<proteinExistence type="predicted"/>